<accession>A0A481Z7N4</accession>
<dbReference type="PANTHER" id="PTHR12356">
    <property type="entry name" value="NUCLEAR MOVEMENT PROTEIN NUDC"/>
    <property type="match status" value="1"/>
</dbReference>
<dbReference type="Gene3D" id="2.60.40.790">
    <property type="match status" value="1"/>
</dbReference>
<evidence type="ECO:0000259" key="3">
    <source>
        <dbReference type="PROSITE" id="PS51203"/>
    </source>
</evidence>
<keyword evidence="2" id="KW-0963">Cytoplasm</keyword>
<organism evidence="4">
    <name type="scientific">Pithovirus LCPAC302</name>
    <dbReference type="NCBI Taxonomy" id="2506593"/>
    <lineage>
        <taxon>Viruses</taxon>
        <taxon>Pithoviruses</taxon>
    </lineage>
</organism>
<dbReference type="Pfam" id="PF04969">
    <property type="entry name" value="CS"/>
    <property type="match status" value="1"/>
</dbReference>
<comment type="subcellular location">
    <subcellularLocation>
        <location evidence="1">Cytoplasm</location>
    </subcellularLocation>
</comment>
<dbReference type="EMBL" id="MK500542">
    <property type="protein sequence ID" value="QBK91515.1"/>
    <property type="molecule type" value="Genomic_DNA"/>
</dbReference>
<reference evidence="4" key="1">
    <citation type="journal article" date="2019" name="MBio">
        <title>Virus Genomes from Deep Sea Sediments Expand the Ocean Megavirome and Support Independent Origins of Viral Gigantism.</title>
        <authorList>
            <person name="Backstrom D."/>
            <person name="Yutin N."/>
            <person name="Jorgensen S.L."/>
            <person name="Dharamshi J."/>
            <person name="Homa F."/>
            <person name="Zaremba-Niedwiedzka K."/>
            <person name="Spang A."/>
            <person name="Wolf Y.I."/>
            <person name="Koonin E.V."/>
            <person name="Ettema T.J."/>
        </authorList>
    </citation>
    <scope>NUCLEOTIDE SEQUENCE</scope>
</reference>
<evidence type="ECO:0000313" key="4">
    <source>
        <dbReference type="EMBL" id="QBK91515.1"/>
    </source>
</evidence>
<gene>
    <name evidence="4" type="ORF">LCPAC302_01350</name>
</gene>
<dbReference type="InterPro" id="IPR008978">
    <property type="entry name" value="HSP20-like_chaperone"/>
</dbReference>
<proteinExistence type="predicted"/>
<protein>
    <submittedName>
        <fullName evidence="4">CS domain protein</fullName>
    </submittedName>
</protein>
<dbReference type="PROSITE" id="PS51203">
    <property type="entry name" value="CS"/>
    <property type="match status" value="1"/>
</dbReference>
<sequence>MYNWNQTHEYSEISIQLKPEIKSSDISITFGTKNIKIRIKDSTVLEGELEKDIYPDDSTWYITNEYNIRKLVCVLQKVDTKDLNGWWDRLFVTDEKMENNEKSRNIHEYSPEYQAKFHKMIYDMNQKMKNC</sequence>
<name>A0A481Z7N4_9VIRU</name>
<dbReference type="GO" id="GO:0051082">
    <property type="term" value="F:unfolded protein binding"/>
    <property type="evidence" value="ECO:0007669"/>
    <property type="project" value="TreeGrafter"/>
</dbReference>
<dbReference type="InterPro" id="IPR037898">
    <property type="entry name" value="NudC_fam"/>
</dbReference>
<dbReference type="CDD" id="cd06467">
    <property type="entry name" value="p23_NUDC_like"/>
    <property type="match status" value="1"/>
</dbReference>
<dbReference type="PANTHER" id="PTHR12356:SF3">
    <property type="entry name" value="NUCLEAR MIGRATION PROTEIN NUDC"/>
    <property type="match status" value="1"/>
</dbReference>
<dbReference type="SUPFAM" id="SSF49764">
    <property type="entry name" value="HSP20-like chaperones"/>
    <property type="match status" value="1"/>
</dbReference>
<dbReference type="GO" id="GO:0006457">
    <property type="term" value="P:protein folding"/>
    <property type="evidence" value="ECO:0007669"/>
    <property type="project" value="TreeGrafter"/>
</dbReference>
<evidence type="ECO:0000256" key="2">
    <source>
        <dbReference type="ARBA" id="ARBA00022490"/>
    </source>
</evidence>
<evidence type="ECO:0000256" key="1">
    <source>
        <dbReference type="ARBA" id="ARBA00004496"/>
    </source>
</evidence>
<feature type="domain" description="CS" evidence="3">
    <location>
        <begin position="1"/>
        <end position="91"/>
    </location>
</feature>
<dbReference type="InterPro" id="IPR007052">
    <property type="entry name" value="CS_dom"/>
</dbReference>